<dbReference type="GO" id="GO:0046983">
    <property type="term" value="F:protein dimerization activity"/>
    <property type="evidence" value="ECO:0007669"/>
    <property type="project" value="InterPro"/>
</dbReference>
<reference evidence="10 11" key="1">
    <citation type="submission" date="2025-04" db="UniProtKB">
        <authorList>
            <consortium name="RefSeq"/>
        </authorList>
    </citation>
    <scope>IDENTIFICATION</scope>
</reference>
<dbReference type="InterPro" id="IPR036879">
    <property type="entry name" value="TF_MADSbox_sf"/>
</dbReference>
<dbReference type="PROSITE" id="PS51297">
    <property type="entry name" value="K_BOX"/>
    <property type="match status" value="1"/>
</dbReference>
<keyword evidence="4" id="KW-0804">Transcription</keyword>
<dbReference type="SUPFAM" id="SSF55455">
    <property type="entry name" value="SRF-like"/>
    <property type="match status" value="1"/>
</dbReference>
<dbReference type="GO" id="GO:0003700">
    <property type="term" value="F:DNA-binding transcription factor activity"/>
    <property type="evidence" value="ECO:0007669"/>
    <property type="project" value="InterPro"/>
</dbReference>
<organism evidence="9 10">
    <name type="scientific">Dioscorea cayennensis subsp. rotundata</name>
    <name type="common">White Guinea yam</name>
    <name type="synonym">Dioscorea rotundata</name>
    <dbReference type="NCBI Taxonomy" id="55577"/>
    <lineage>
        <taxon>Eukaryota</taxon>
        <taxon>Viridiplantae</taxon>
        <taxon>Streptophyta</taxon>
        <taxon>Embryophyta</taxon>
        <taxon>Tracheophyta</taxon>
        <taxon>Spermatophyta</taxon>
        <taxon>Magnoliopsida</taxon>
        <taxon>Liliopsida</taxon>
        <taxon>Dioscoreales</taxon>
        <taxon>Dioscoreaceae</taxon>
        <taxon>Dioscorea</taxon>
    </lineage>
</organism>
<evidence type="ECO:0000259" key="7">
    <source>
        <dbReference type="PROSITE" id="PS50066"/>
    </source>
</evidence>
<dbReference type="Pfam" id="PF01486">
    <property type="entry name" value="K-box"/>
    <property type="match status" value="1"/>
</dbReference>
<evidence type="ECO:0000259" key="8">
    <source>
        <dbReference type="PROSITE" id="PS51297"/>
    </source>
</evidence>
<dbReference type="Gene3D" id="3.40.1810.10">
    <property type="entry name" value="Transcription factor, MADS-box"/>
    <property type="match status" value="1"/>
</dbReference>
<keyword evidence="3" id="KW-0238">DNA-binding</keyword>
<evidence type="ECO:0000256" key="3">
    <source>
        <dbReference type="ARBA" id="ARBA00023125"/>
    </source>
</evidence>
<dbReference type="Pfam" id="PF00319">
    <property type="entry name" value="SRF-TF"/>
    <property type="match status" value="1"/>
</dbReference>
<dbReference type="GO" id="GO:0045944">
    <property type="term" value="P:positive regulation of transcription by RNA polymerase II"/>
    <property type="evidence" value="ECO:0007669"/>
    <property type="project" value="InterPro"/>
</dbReference>
<dbReference type="Proteomes" id="UP001515500">
    <property type="component" value="Chromosome 19"/>
</dbReference>
<dbReference type="GO" id="GO:0000977">
    <property type="term" value="F:RNA polymerase II transcription regulatory region sequence-specific DNA binding"/>
    <property type="evidence" value="ECO:0007669"/>
    <property type="project" value="InterPro"/>
</dbReference>
<evidence type="ECO:0000256" key="2">
    <source>
        <dbReference type="ARBA" id="ARBA00023015"/>
    </source>
</evidence>
<feature type="domain" description="MADS-box" evidence="7">
    <location>
        <begin position="1"/>
        <end position="61"/>
    </location>
</feature>
<evidence type="ECO:0000313" key="11">
    <source>
        <dbReference type="RefSeq" id="XP_039114982.1"/>
    </source>
</evidence>
<keyword evidence="2" id="KW-0805">Transcription regulation</keyword>
<dbReference type="RefSeq" id="XP_039114982.1">
    <property type="nucleotide sequence ID" value="XM_039259048.1"/>
</dbReference>
<feature type="domain" description="K-box" evidence="8">
    <location>
        <begin position="86"/>
        <end position="176"/>
    </location>
</feature>
<dbReference type="InterPro" id="IPR050142">
    <property type="entry name" value="MADS-box/MEF2_TF"/>
</dbReference>
<evidence type="ECO:0000313" key="10">
    <source>
        <dbReference type="RefSeq" id="XP_039114981.1"/>
    </source>
</evidence>
<evidence type="ECO:0000256" key="1">
    <source>
        <dbReference type="ARBA" id="ARBA00004123"/>
    </source>
</evidence>
<proteinExistence type="predicted"/>
<evidence type="ECO:0000256" key="4">
    <source>
        <dbReference type="ARBA" id="ARBA00023163"/>
    </source>
</evidence>
<dbReference type="InterPro" id="IPR002487">
    <property type="entry name" value="TF_Kbox"/>
</dbReference>
<dbReference type="InterPro" id="IPR002100">
    <property type="entry name" value="TF_MADSbox"/>
</dbReference>
<keyword evidence="9" id="KW-1185">Reference proteome</keyword>
<dbReference type="RefSeq" id="XP_039114981.1">
    <property type="nucleotide sequence ID" value="XM_039259047.1"/>
</dbReference>
<dbReference type="CDD" id="cd00265">
    <property type="entry name" value="MADS_MEF2_like"/>
    <property type="match status" value="1"/>
</dbReference>
<evidence type="ECO:0000256" key="6">
    <source>
        <dbReference type="SAM" id="Coils"/>
    </source>
</evidence>
<dbReference type="PANTHER" id="PTHR48019">
    <property type="entry name" value="SERUM RESPONSE FACTOR HOMOLOG"/>
    <property type="match status" value="1"/>
</dbReference>
<evidence type="ECO:0000256" key="5">
    <source>
        <dbReference type="ARBA" id="ARBA00023242"/>
    </source>
</evidence>
<sequence length="218" mass="25037">MTREKIKIKKIDNATARQVTFSKRRRGLLKKAQELAILCDADVGLIVFSASGKLFEYASLSMCEILRKHSMQLDNTLKQGNQTVDSLTGNSRYAGLKKEYDDKNRQLRQMRGEDLQELTLEELMHLERTIDIGLTCVLERKGLQIMEQLSSLQQKEMQLLEENKRLKEKVEEMRMVEKQPLINQDQVNGFHEDGQCSSVLVPQDCDHTSDTLLKLGLP</sequence>
<dbReference type="GeneID" id="120250252"/>
<dbReference type="GO" id="GO:0005634">
    <property type="term" value="C:nucleus"/>
    <property type="evidence" value="ECO:0007669"/>
    <property type="project" value="UniProtKB-SubCell"/>
</dbReference>
<comment type="subcellular location">
    <subcellularLocation>
        <location evidence="1">Nucleus</location>
    </subcellularLocation>
</comment>
<accession>A0AB40AJ50</accession>
<dbReference type="PRINTS" id="PR00404">
    <property type="entry name" value="MADSDOMAIN"/>
</dbReference>
<keyword evidence="5" id="KW-0539">Nucleus</keyword>
<dbReference type="PROSITE" id="PS50066">
    <property type="entry name" value="MADS_BOX_2"/>
    <property type="match status" value="1"/>
</dbReference>
<protein>
    <submittedName>
        <fullName evidence="10 11">MADS-box protein JOINTLESS-like</fullName>
    </submittedName>
</protein>
<dbReference type="AlphaFoldDB" id="A0AB40AJ50"/>
<dbReference type="PROSITE" id="PS00350">
    <property type="entry name" value="MADS_BOX_1"/>
    <property type="match status" value="1"/>
</dbReference>
<name>A0AB40AJ50_DIOCR</name>
<gene>
    <name evidence="10 11" type="primary">LOC120250252</name>
</gene>
<evidence type="ECO:0000313" key="9">
    <source>
        <dbReference type="Proteomes" id="UP001515500"/>
    </source>
</evidence>
<dbReference type="InterPro" id="IPR033896">
    <property type="entry name" value="MEF2-like_N"/>
</dbReference>
<keyword evidence="6" id="KW-0175">Coiled coil</keyword>
<dbReference type="SMART" id="SM00432">
    <property type="entry name" value="MADS"/>
    <property type="match status" value="1"/>
</dbReference>
<feature type="coiled-coil region" evidence="6">
    <location>
        <begin position="143"/>
        <end position="179"/>
    </location>
</feature>